<dbReference type="OrthoDB" id="10053392at2759"/>
<dbReference type="InterPro" id="IPR012444">
    <property type="entry name" value="DUF1647"/>
</dbReference>
<proteinExistence type="predicted"/>
<dbReference type="Pfam" id="PF07801">
    <property type="entry name" value="DUF1647"/>
    <property type="match status" value="1"/>
</dbReference>
<evidence type="ECO:0000313" key="2">
    <source>
        <dbReference type="Proteomes" id="UP000030665"/>
    </source>
</evidence>
<dbReference type="Proteomes" id="UP000030665">
    <property type="component" value="Unassembled WGS sequence"/>
</dbReference>
<dbReference type="PANTHER" id="PTHR31389:SF4">
    <property type="entry name" value="LD39211P"/>
    <property type="match status" value="1"/>
</dbReference>
<dbReference type="EMBL" id="HG806331">
    <property type="protein sequence ID" value="CDW58421.1"/>
    <property type="molecule type" value="Genomic_DNA"/>
</dbReference>
<evidence type="ECO:0000313" key="1">
    <source>
        <dbReference type="EMBL" id="CDW58421.1"/>
    </source>
</evidence>
<reference evidence="1" key="1">
    <citation type="submission" date="2014-01" db="EMBL/GenBank/DDBJ databases">
        <authorList>
            <person name="Aslett M."/>
        </authorList>
    </citation>
    <scope>NUCLEOTIDE SEQUENCE</scope>
</reference>
<accession>A0A077ZDF3</accession>
<protein>
    <submittedName>
        <fullName evidence="1">DUF1647 domain containing protein</fullName>
    </submittedName>
</protein>
<name>A0A077ZDF3_TRITR</name>
<dbReference type="PANTHER" id="PTHR31389">
    <property type="entry name" value="LD39211P"/>
    <property type="match status" value="1"/>
</dbReference>
<organism evidence="1 2">
    <name type="scientific">Trichuris trichiura</name>
    <name type="common">Whipworm</name>
    <name type="synonym">Trichocephalus trichiurus</name>
    <dbReference type="NCBI Taxonomy" id="36087"/>
    <lineage>
        <taxon>Eukaryota</taxon>
        <taxon>Metazoa</taxon>
        <taxon>Ecdysozoa</taxon>
        <taxon>Nematoda</taxon>
        <taxon>Enoplea</taxon>
        <taxon>Dorylaimia</taxon>
        <taxon>Trichinellida</taxon>
        <taxon>Trichuridae</taxon>
        <taxon>Trichuris</taxon>
    </lineage>
</organism>
<dbReference type="AlphaFoldDB" id="A0A077ZDF3"/>
<dbReference type="STRING" id="36087.A0A077ZDF3"/>
<sequence length="314" mass="36187">MLQPQLVLLHHLPEAPVGQQFTKRSLPPSSIWCSAVGKPHICYHLPGNESIEGSSFGVNVLDYLKTLGLLDQKDRYIVPSSFLRDHSPVFLTAADNVYYRPSLMAIRSLQEHFPFQKIVFYDLGLTEVQASHIDRLCNVERIVFPFWKYPNYVHNLKEYRWKPIIIANNKAGPKFSIVLHASTGHGIYSATSPEVYKYIPTDFNRVKSMSAMMYQAGLVLAFRTKQALEDIILWYVACALKKDCMGPEDASSFCRFKDREHLAYAGCHRYDQSVLNLLLANRLNYEQEQWSSGFNSFYRIERHQVNDTHPPFEC</sequence>
<reference evidence="1" key="2">
    <citation type="submission" date="2014-03" db="EMBL/GenBank/DDBJ databases">
        <title>The whipworm genome and dual-species transcriptomics of an intimate host-pathogen interaction.</title>
        <authorList>
            <person name="Foth B.J."/>
            <person name="Tsai I.J."/>
            <person name="Reid A.J."/>
            <person name="Bancroft A.J."/>
            <person name="Nichol S."/>
            <person name="Tracey A."/>
            <person name="Holroyd N."/>
            <person name="Cotton J.A."/>
            <person name="Stanley E.J."/>
            <person name="Zarowiecki M."/>
            <person name="Liu J.Z."/>
            <person name="Huckvale T."/>
            <person name="Cooper P.J."/>
            <person name="Grencis R.K."/>
            <person name="Berriman M."/>
        </authorList>
    </citation>
    <scope>NUCLEOTIDE SEQUENCE [LARGE SCALE GENOMIC DNA]</scope>
</reference>
<gene>
    <name evidence="1" type="ORF">TTRE_0000673201</name>
</gene>
<keyword evidence="2" id="KW-1185">Reference proteome</keyword>